<keyword evidence="4 7" id="KW-0808">Transferase</keyword>
<dbReference type="GO" id="GO:0005737">
    <property type="term" value="C:cytoplasm"/>
    <property type="evidence" value="ECO:0007669"/>
    <property type="project" value="InterPro"/>
</dbReference>
<dbReference type="GO" id="GO:0036440">
    <property type="term" value="F:citrate synthase activity"/>
    <property type="evidence" value="ECO:0007669"/>
    <property type="project" value="UniProtKB-EC"/>
</dbReference>
<dbReference type="NCBIfam" id="TIGR01798">
    <property type="entry name" value="cit_synth_I"/>
    <property type="match status" value="1"/>
</dbReference>
<dbReference type="RefSeq" id="WP_015397945.1">
    <property type="nucleotide sequence ID" value="NC_020300.1"/>
</dbReference>
<feature type="active site" evidence="8">
    <location>
        <position position="306"/>
    </location>
</feature>
<dbReference type="InterPro" id="IPR002020">
    <property type="entry name" value="Citrate_synthase"/>
</dbReference>
<dbReference type="SUPFAM" id="SSF48256">
    <property type="entry name" value="Citrate synthase"/>
    <property type="match status" value="1"/>
</dbReference>
<dbReference type="NCBIfam" id="NF004126">
    <property type="entry name" value="PRK05614.1"/>
    <property type="match status" value="1"/>
</dbReference>
<dbReference type="Pfam" id="PF00285">
    <property type="entry name" value="Citrate_synt"/>
    <property type="match status" value="1"/>
</dbReference>
<evidence type="ECO:0000256" key="6">
    <source>
        <dbReference type="NCBIfam" id="TIGR01798"/>
    </source>
</evidence>
<proteinExistence type="inferred from homology"/>
<dbReference type="Gene3D" id="1.10.580.10">
    <property type="entry name" value="Citrate Synthase, domain 1"/>
    <property type="match status" value="1"/>
</dbReference>
<dbReference type="KEGG" id="baus:BAnh1_05580"/>
<reference evidence="11 12" key="1">
    <citation type="journal article" date="2013" name="PLoS Genet.">
        <title>A gene transfer agent and a dynamic repertoire of secretion systems hold the keys to the explosive radiation of the emerging pathogen Bartonella.</title>
        <authorList>
            <person name="Guy L."/>
            <person name="Nystedt B."/>
            <person name="Toft C."/>
            <person name="Zaremba-Niedzwiedzka K."/>
            <person name="Berglund E.C."/>
            <person name="Granberg F."/>
            <person name="Naslund K."/>
            <person name="Eriksson A.S."/>
            <person name="Andersson S.G."/>
        </authorList>
    </citation>
    <scope>NUCLEOTIDE SEQUENCE [LARGE SCALE GENOMIC DNA]</scope>
    <source>
        <strain evidence="11 12">Aust/NH1</strain>
    </source>
</reference>
<dbReference type="PIRSF" id="PIRSF001369">
    <property type="entry name" value="Citrate_synth"/>
    <property type="match status" value="1"/>
</dbReference>
<evidence type="ECO:0000256" key="10">
    <source>
        <dbReference type="RuleBase" id="RU003406"/>
    </source>
</evidence>
<protein>
    <recommendedName>
        <fullName evidence="6 7">Citrate synthase</fullName>
    </recommendedName>
</protein>
<dbReference type="AlphaFoldDB" id="M1NY89"/>
<feature type="active site" evidence="8">
    <location>
        <position position="364"/>
    </location>
</feature>
<dbReference type="EMBL" id="CP003123">
    <property type="protein sequence ID" value="AGF74437.1"/>
    <property type="molecule type" value="Genomic_DNA"/>
</dbReference>
<evidence type="ECO:0000313" key="11">
    <source>
        <dbReference type="EMBL" id="AGF74437.1"/>
    </source>
</evidence>
<evidence type="ECO:0000256" key="1">
    <source>
        <dbReference type="ARBA" id="ARBA00004751"/>
    </source>
</evidence>
<gene>
    <name evidence="11" type="primary">gltA</name>
    <name evidence="11" type="ordered locus">BAnh1_05580</name>
</gene>
<evidence type="ECO:0000256" key="2">
    <source>
        <dbReference type="ARBA" id="ARBA00010566"/>
    </source>
</evidence>
<dbReference type="PRINTS" id="PR00143">
    <property type="entry name" value="CITRTSNTHASE"/>
</dbReference>
<dbReference type="PROSITE" id="PS00480">
    <property type="entry name" value="CITRATE_SYNTHASE"/>
    <property type="match status" value="1"/>
</dbReference>
<evidence type="ECO:0000256" key="5">
    <source>
        <dbReference type="ARBA" id="ARBA00049288"/>
    </source>
</evidence>
<comment type="pathway">
    <text evidence="1 9">Carbohydrate metabolism; tricarboxylic acid cycle; isocitrate from oxaloacetate: step 1/2.</text>
</comment>
<dbReference type="Gene3D" id="2.20.28.60">
    <property type="match status" value="1"/>
</dbReference>
<evidence type="ECO:0000313" key="12">
    <source>
        <dbReference type="Proteomes" id="UP000011729"/>
    </source>
</evidence>
<comment type="similarity">
    <text evidence="2 7 10">Belongs to the citrate synthase family.</text>
</comment>
<evidence type="ECO:0000256" key="9">
    <source>
        <dbReference type="RuleBase" id="RU003370"/>
    </source>
</evidence>
<sequence>MSEHKAYIIANDTKIELPVRKGTIGPDVIEISSLYKKMNTFTYDPGFISTASCESKITYIDGKKGILLYRGYSIDQLAENGNFLESCYLLLHGELPTKQEKIDFDRCVMQNAAVGEQFERFFQGFRRDSHPMAVMISCLGALSTLYHDSIDIADSQQRMIAPIYLISKIPTLAAMAYKYSIGHAFIHPRDDLSYAENFLHMCFSTSGEEYKINPVLARAMDRIFTLHADHEQNASTSTVRLAGSSGANPFACIAAGVACLWGPAHGGANEACLKMLQEIGSAEKIPEFIARAKDKDDPFRLMGFGHRIYKNYDPRAKIMQKTCHEVLKELNIQDDPLLDIAVKLEDIALNDEYFVEKKLYPNVDFYSGIILKALGFPPEMFTVLFALARSAGWIAQWKEMIEDPAQKIGRPRQLYTGPTAREYISVDDRVSSKAEIVNR</sequence>
<dbReference type="STRING" id="1094489.BAnh1_05580"/>
<comment type="catalytic activity">
    <reaction evidence="5 9">
        <text>oxaloacetate + acetyl-CoA + H2O = citrate + CoA + H(+)</text>
        <dbReference type="Rhea" id="RHEA:16845"/>
        <dbReference type="ChEBI" id="CHEBI:15377"/>
        <dbReference type="ChEBI" id="CHEBI:15378"/>
        <dbReference type="ChEBI" id="CHEBI:16452"/>
        <dbReference type="ChEBI" id="CHEBI:16947"/>
        <dbReference type="ChEBI" id="CHEBI:57287"/>
        <dbReference type="ChEBI" id="CHEBI:57288"/>
        <dbReference type="EC" id="2.3.3.16"/>
    </reaction>
</comment>
<dbReference type="InterPro" id="IPR019810">
    <property type="entry name" value="Citrate_synthase_AS"/>
</dbReference>
<dbReference type="InterPro" id="IPR024176">
    <property type="entry name" value="Citrate_synthase_bac-typ"/>
</dbReference>
<evidence type="ECO:0000256" key="4">
    <source>
        <dbReference type="ARBA" id="ARBA00022679"/>
    </source>
</evidence>
<keyword evidence="3 9" id="KW-0816">Tricarboxylic acid cycle</keyword>
<dbReference type="PATRIC" id="fig|1094489.3.peg.683"/>
<dbReference type="GO" id="GO:0006099">
    <property type="term" value="P:tricarboxylic acid cycle"/>
    <property type="evidence" value="ECO:0007669"/>
    <property type="project" value="UniProtKB-UniRule"/>
</dbReference>
<accession>M1NY89</accession>
<dbReference type="InterPro" id="IPR016142">
    <property type="entry name" value="Citrate_synth-like_lrg_a-sub"/>
</dbReference>
<dbReference type="InterPro" id="IPR010953">
    <property type="entry name" value="Citrate_synthase_typ-I"/>
</dbReference>
<dbReference type="HOGENOM" id="CLU_025068_0_0_5"/>
<dbReference type="FunFam" id="1.10.230.10:FF:000002">
    <property type="entry name" value="Citrate synthase"/>
    <property type="match status" value="1"/>
</dbReference>
<keyword evidence="12" id="KW-1185">Reference proteome</keyword>
<dbReference type="Proteomes" id="UP000011729">
    <property type="component" value="Chromosome"/>
</dbReference>
<dbReference type="eggNOG" id="COG0372">
    <property type="taxonomic scope" value="Bacteria"/>
</dbReference>
<dbReference type="OrthoDB" id="9800864at2"/>
<dbReference type="InterPro" id="IPR016143">
    <property type="entry name" value="Citrate_synth-like_sm_a-sub"/>
</dbReference>
<dbReference type="CDD" id="cd06114">
    <property type="entry name" value="EcCS_like"/>
    <property type="match status" value="1"/>
</dbReference>
<dbReference type="PANTHER" id="PTHR42871:SF1">
    <property type="entry name" value="CITRATE SYNTHASE"/>
    <property type="match status" value="1"/>
</dbReference>
<name>M1NY89_BARAA</name>
<dbReference type="PANTHER" id="PTHR42871">
    <property type="entry name" value="CITRATE SYNTHASE"/>
    <property type="match status" value="1"/>
</dbReference>
<evidence type="ECO:0000256" key="3">
    <source>
        <dbReference type="ARBA" id="ARBA00022532"/>
    </source>
</evidence>
<evidence type="ECO:0000256" key="8">
    <source>
        <dbReference type="PIRSR" id="PIRSR001369-1"/>
    </source>
</evidence>
<organism evidence="11 12">
    <name type="scientific">Bartonella australis (strain Aust/NH1)</name>
    <dbReference type="NCBI Taxonomy" id="1094489"/>
    <lineage>
        <taxon>Bacteria</taxon>
        <taxon>Pseudomonadati</taxon>
        <taxon>Pseudomonadota</taxon>
        <taxon>Alphaproteobacteria</taxon>
        <taxon>Hyphomicrobiales</taxon>
        <taxon>Bartonellaceae</taxon>
        <taxon>Bartonella</taxon>
    </lineage>
</organism>
<dbReference type="Gene3D" id="1.10.230.10">
    <property type="entry name" value="Cytochrome P450-Terp, domain 2"/>
    <property type="match status" value="1"/>
</dbReference>
<dbReference type="UniPathway" id="UPA00223">
    <property type="reaction ID" value="UER00717"/>
</dbReference>
<evidence type="ECO:0000256" key="7">
    <source>
        <dbReference type="PIRNR" id="PIRNR001369"/>
    </source>
</evidence>
<dbReference type="InterPro" id="IPR036969">
    <property type="entry name" value="Citrate_synthase_sf"/>
</dbReference>